<evidence type="ECO:0000313" key="2">
    <source>
        <dbReference type="EMBL" id="SEK22280.1"/>
    </source>
</evidence>
<keyword evidence="2" id="KW-0547">Nucleotide-binding</keyword>
<dbReference type="Gene3D" id="3.30.565.60">
    <property type="match status" value="1"/>
</dbReference>
<dbReference type="Pfam" id="PF04326">
    <property type="entry name" value="SLFN_AlbA_2"/>
    <property type="match status" value="1"/>
</dbReference>
<sequence>MISTERLRNLISQPRETSGLEFKEAKTSYDREKLFKYVVAIANERGGFIVFGVSDVPPRTIVGTSVFPNLEQITSQIRQNTGLNVEVSQMRLDDKRVLALRIPSRPAGTCYQYRGAYWMRSGEELVAMTEDRLRSIFSEGRLEWGMQPLVSGVSAAEVFELLDVGSFLSIWGHPEGGSDDEKIGRLVDARLIEGNGSAYILTNMAGLLLSNDLSIFPPLERKAPRLIIYNGNDKLDTRKDIVGRRGYAVGFSGLVRSAMDSMPQNEVLENALRTTAPLFPERPLRELVANALIHQDLEVSGTSPIIEIYQNRIEISNPGLPVVPVERFIDGHRSRNERLTWVMRQLKICEERSSGIDRVVSAAEMYQLPAPEFIAEFESTKAIVHGHRSFEAMTQDDKTRACYQHAVLKYVMREPMTNDTLRERFGSGPDTSAVSRIIKATVDSGMIIPDPAVGKSRKFARYLPYFAQEGS</sequence>
<dbReference type="AlphaFoldDB" id="A0A1H7FDX5"/>
<keyword evidence="2" id="KW-0067">ATP-binding</keyword>
<evidence type="ECO:0000259" key="1">
    <source>
        <dbReference type="Pfam" id="PF04326"/>
    </source>
</evidence>
<keyword evidence="3" id="KW-1185">Reference proteome</keyword>
<keyword evidence="2" id="KW-0378">Hydrolase</keyword>
<keyword evidence="2" id="KW-0347">Helicase</keyword>
<dbReference type="RefSeq" id="WP_092758642.1">
    <property type="nucleotide sequence ID" value="NZ_FNZQ01000001.1"/>
</dbReference>
<dbReference type="EMBL" id="FNZQ01000001">
    <property type="protein sequence ID" value="SEK22280.1"/>
    <property type="molecule type" value="Genomic_DNA"/>
</dbReference>
<dbReference type="STRING" id="188906.SAMN04488526_0031"/>
<dbReference type="InterPro" id="IPR007421">
    <property type="entry name" value="Schlafen_AlbA_2_dom"/>
</dbReference>
<dbReference type="GO" id="GO:0004386">
    <property type="term" value="F:helicase activity"/>
    <property type="evidence" value="ECO:0007669"/>
    <property type="project" value="UniProtKB-KW"/>
</dbReference>
<gene>
    <name evidence="2" type="ORF">SAMN04488526_0031</name>
</gene>
<dbReference type="Gene3D" id="3.30.950.30">
    <property type="entry name" value="Schlafen, AAA domain"/>
    <property type="match status" value="1"/>
</dbReference>
<feature type="domain" description="Schlafen AlbA-2" evidence="1">
    <location>
        <begin position="16"/>
        <end position="128"/>
    </location>
</feature>
<dbReference type="PANTHER" id="PTHR30595:SF6">
    <property type="entry name" value="SCHLAFEN ALBA-2 DOMAIN-CONTAINING PROTEIN"/>
    <property type="match status" value="1"/>
</dbReference>
<name>A0A1H7FDX5_9RHOB</name>
<protein>
    <submittedName>
        <fullName evidence="2">ATP-dependent DNA helicase RecG</fullName>
    </submittedName>
</protein>
<dbReference type="PANTHER" id="PTHR30595">
    <property type="entry name" value="GLPR-RELATED TRANSCRIPTIONAL REPRESSOR"/>
    <property type="match status" value="1"/>
</dbReference>
<accession>A0A1H7FDX5</accession>
<evidence type="ECO:0000313" key="3">
    <source>
        <dbReference type="Proteomes" id="UP000199283"/>
    </source>
</evidence>
<reference evidence="2 3" key="1">
    <citation type="submission" date="2016-10" db="EMBL/GenBank/DDBJ databases">
        <authorList>
            <person name="de Groot N.N."/>
        </authorList>
    </citation>
    <scope>NUCLEOTIDE SEQUENCE [LARGE SCALE GENOMIC DNA]</scope>
    <source>
        <strain evidence="2 3">DSM 14858</strain>
    </source>
</reference>
<dbReference type="InterPro" id="IPR038475">
    <property type="entry name" value="RecG_C_sf"/>
</dbReference>
<organism evidence="2 3">
    <name type="scientific">Jannaschia helgolandensis</name>
    <dbReference type="NCBI Taxonomy" id="188906"/>
    <lineage>
        <taxon>Bacteria</taxon>
        <taxon>Pseudomonadati</taxon>
        <taxon>Pseudomonadota</taxon>
        <taxon>Alphaproteobacteria</taxon>
        <taxon>Rhodobacterales</taxon>
        <taxon>Roseobacteraceae</taxon>
        <taxon>Jannaschia</taxon>
    </lineage>
</organism>
<dbReference type="InterPro" id="IPR038461">
    <property type="entry name" value="Schlafen_AlbA_2_dom_sf"/>
</dbReference>
<dbReference type="Pfam" id="PF13749">
    <property type="entry name" value="HATPase_c_4"/>
    <property type="match status" value="1"/>
</dbReference>
<dbReference type="Proteomes" id="UP000199283">
    <property type="component" value="Unassembled WGS sequence"/>
</dbReference>
<proteinExistence type="predicted"/>
<dbReference type="OrthoDB" id="9805115at2"/>